<protein>
    <submittedName>
        <fullName evidence="1">Uncharacterized protein</fullName>
    </submittedName>
</protein>
<name>A0A7S3VU95_DUNTE</name>
<accession>A0A7S3VU95</accession>
<sequence length="352" mass="38686">MPSDKNKLEFIPDAPSLSYAHSNSVGKVFASQPGKLPLLSGKIGFVVREGVDPIEGVSTGRVVEGNAGAGIHLRKGSTAFGVTASNIAYRSGLDDPLAQAKEVVGEGSVPSLNFSIAHEYKPDCFASVSYDIKQRKPEASLAWAGRTDREQASLVLHADPLYRTYKLAASVAFPGPEWRETVYDEDKDVIEDPVDDGGRHKLWVAHTVKDRQWAYSTRIGAVFDLGRLVNYVADFVDYNVEPRIPPLIWRMPLSQTLFNLLVPAEDSEQVRHHIRGWDAEVAHEFGRAGPALGLAKHFKFATIRATYDTVDKEAGLQYKRSGLTLGAKIARTEGMGWRNPSLQLHVEPLGLL</sequence>
<dbReference type="EMBL" id="HBIP01036371">
    <property type="protein sequence ID" value="CAE0507021.1"/>
    <property type="molecule type" value="Transcribed_RNA"/>
</dbReference>
<organism evidence="1">
    <name type="scientific">Dunaliella tertiolecta</name>
    <name type="common">Green alga</name>
    <dbReference type="NCBI Taxonomy" id="3047"/>
    <lineage>
        <taxon>Eukaryota</taxon>
        <taxon>Viridiplantae</taxon>
        <taxon>Chlorophyta</taxon>
        <taxon>core chlorophytes</taxon>
        <taxon>Chlorophyceae</taxon>
        <taxon>CS clade</taxon>
        <taxon>Chlamydomonadales</taxon>
        <taxon>Dunaliellaceae</taxon>
        <taxon>Dunaliella</taxon>
    </lineage>
</organism>
<evidence type="ECO:0000313" key="1">
    <source>
        <dbReference type="EMBL" id="CAE0507021.1"/>
    </source>
</evidence>
<gene>
    <name evidence="1" type="ORF">DTER00134_LOCUS22097</name>
</gene>
<dbReference type="AlphaFoldDB" id="A0A7S3VU95"/>
<reference evidence="1" key="1">
    <citation type="submission" date="2021-01" db="EMBL/GenBank/DDBJ databases">
        <authorList>
            <person name="Corre E."/>
            <person name="Pelletier E."/>
            <person name="Niang G."/>
            <person name="Scheremetjew M."/>
            <person name="Finn R."/>
            <person name="Kale V."/>
            <person name="Holt S."/>
            <person name="Cochrane G."/>
            <person name="Meng A."/>
            <person name="Brown T."/>
            <person name="Cohen L."/>
        </authorList>
    </citation>
    <scope>NUCLEOTIDE SEQUENCE</scope>
    <source>
        <strain evidence="1">CCMP1320</strain>
    </source>
</reference>
<proteinExistence type="predicted"/>